<reference evidence="4 5" key="1">
    <citation type="submission" date="2018-05" db="EMBL/GenBank/DDBJ databases">
        <title>Vibrio limimaris sp. nov., isolated from marine sediment.</title>
        <authorList>
            <person name="Li C.-M."/>
        </authorList>
    </citation>
    <scope>NUCLEOTIDE SEQUENCE [LARGE SCALE GENOMIC DNA]</scope>
    <source>
        <strain evidence="4 5">E4404</strain>
    </source>
</reference>
<accession>A0A2U3BAF0</accession>
<gene>
    <name evidence="4" type="ORF">DI392_09890</name>
</gene>
<evidence type="ECO:0000259" key="3">
    <source>
        <dbReference type="Pfam" id="PF02826"/>
    </source>
</evidence>
<dbReference type="InterPro" id="IPR036291">
    <property type="entry name" value="NAD(P)-bd_dom_sf"/>
</dbReference>
<dbReference type="GO" id="GO:0051287">
    <property type="term" value="F:NAD binding"/>
    <property type="evidence" value="ECO:0007669"/>
    <property type="project" value="InterPro"/>
</dbReference>
<keyword evidence="5" id="KW-1185">Reference proteome</keyword>
<keyword evidence="1" id="KW-0560">Oxidoreductase</keyword>
<dbReference type="RefSeq" id="WP_109319740.1">
    <property type="nucleotide sequence ID" value="NZ_QFWT01000004.1"/>
</dbReference>
<dbReference type="PANTHER" id="PTHR43333">
    <property type="entry name" value="2-HACID_DH_C DOMAIN-CONTAINING PROTEIN"/>
    <property type="match status" value="1"/>
</dbReference>
<dbReference type="OrthoDB" id="9787219at2"/>
<evidence type="ECO:0000256" key="1">
    <source>
        <dbReference type="ARBA" id="ARBA00023002"/>
    </source>
</evidence>
<dbReference type="Gene3D" id="3.40.50.720">
    <property type="entry name" value="NAD(P)-binding Rossmann-like Domain"/>
    <property type="match status" value="2"/>
</dbReference>
<dbReference type="GO" id="GO:0016491">
    <property type="term" value="F:oxidoreductase activity"/>
    <property type="evidence" value="ECO:0007669"/>
    <property type="project" value="UniProtKB-KW"/>
</dbReference>
<proteinExistence type="predicted"/>
<keyword evidence="2" id="KW-0520">NAD</keyword>
<comment type="caution">
    <text evidence="4">The sequence shown here is derived from an EMBL/GenBank/DDBJ whole genome shotgun (WGS) entry which is preliminary data.</text>
</comment>
<dbReference type="AlphaFoldDB" id="A0A2U3BAF0"/>
<dbReference type="Pfam" id="PF02826">
    <property type="entry name" value="2-Hacid_dh_C"/>
    <property type="match status" value="1"/>
</dbReference>
<dbReference type="SUPFAM" id="SSF52283">
    <property type="entry name" value="Formate/glycerate dehydrogenase catalytic domain-like"/>
    <property type="match status" value="1"/>
</dbReference>
<dbReference type="SUPFAM" id="SSF51735">
    <property type="entry name" value="NAD(P)-binding Rossmann-fold domains"/>
    <property type="match status" value="1"/>
</dbReference>
<name>A0A2U3BAF0_9VIBR</name>
<dbReference type="FunFam" id="3.40.50.720:FF:000363">
    <property type="entry name" value="D-isomer specific 2-hydroxyacid dehydrogenase"/>
    <property type="match status" value="1"/>
</dbReference>
<dbReference type="Proteomes" id="UP000245362">
    <property type="component" value="Unassembled WGS sequence"/>
</dbReference>
<evidence type="ECO:0000313" key="4">
    <source>
        <dbReference type="EMBL" id="PWI33758.1"/>
    </source>
</evidence>
<dbReference type="EMBL" id="QFWT01000004">
    <property type="protein sequence ID" value="PWI33758.1"/>
    <property type="molecule type" value="Genomic_DNA"/>
</dbReference>
<dbReference type="PANTHER" id="PTHR43333:SF1">
    <property type="entry name" value="D-ISOMER SPECIFIC 2-HYDROXYACID DEHYDROGENASE NAD-BINDING DOMAIN-CONTAINING PROTEIN"/>
    <property type="match status" value="1"/>
</dbReference>
<feature type="domain" description="D-isomer specific 2-hydroxyacid dehydrogenase NAD-binding" evidence="3">
    <location>
        <begin position="100"/>
        <end position="273"/>
    </location>
</feature>
<dbReference type="InterPro" id="IPR006140">
    <property type="entry name" value="D-isomer_DH_NAD-bd"/>
</dbReference>
<evidence type="ECO:0000256" key="2">
    <source>
        <dbReference type="ARBA" id="ARBA00023027"/>
    </source>
</evidence>
<evidence type="ECO:0000313" key="5">
    <source>
        <dbReference type="Proteomes" id="UP000245362"/>
    </source>
</evidence>
<dbReference type="CDD" id="cd05300">
    <property type="entry name" value="2-Hacid_dh_1"/>
    <property type="match status" value="1"/>
</dbReference>
<protein>
    <submittedName>
        <fullName evidence="4">D-2-hydroxyacid dehydrogenase</fullName>
    </submittedName>
</protein>
<sequence length="308" mass="34953">MNNSTNKLKILTQTDERYYQLFEEASLPDLQLTDNSAEADIVLAAPPVLAQCLDEFPRLDWVQSAYAGVDPLMAPGLRQDYQLTNVKGIFGQQIAEYVLGYLIQHFRHFNTYREQQQNKHWKPHFYQTLADKKLLILGTGALGNYLARTASAFNLHTIGVNRTGIPPKDSAFNEVVHTEQMQSHLSETDIVVSALPATPQTKGMFNAAFFAACQNTLFFNVGRGNSVDTPALLDALEQGKVEHAFLDVFINEPISQQCPYWHNPKVTVTPHIAAYSFPEQVFEIFKDNYLRWHDGFQLQYVVDFDKGY</sequence>
<organism evidence="4 5">
    <name type="scientific">Vibrio albus</name>
    <dbReference type="NCBI Taxonomy" id="2200953"/>
    <lineage>
        <taxon>Bacteria</taxon>
        <taxon>Pseudomonadati</taxon>
        <taxon>Pseudomonadota</taxon>
        <taxon>Gammaproteobacteria</taxon>
        <taxon>Vibrionales</taxon>
        <taxon>Vibrionaceae</taxon>
        <taxon>Vibrio</taxon>
    </lineage>
</organism>